<dbReference type="Pfam" id="PF06241">
    <property type="entry name" value="Castor_Poll_mid"/>
    <property type="match status" value="1"/>
</dbReference>
<gene>
    <name evidence="10" type="ORF">QF030_001104</name>
</gene>
<dbReference type="InterPro" id="IPR036721">
    <property type="entry name" value="RCK_C_sf"/>
</dbReference>
<dbReference type="Proteomes" id="UP001230654">
    <property type="component" value="Unassembled WGS sequence"/>
</dbReference>
<evidence type="ECO:0000256" key="2">
    <source>
        <dbReference type="ARBA" id="ARBA00022448"/>
    </source>
</evidence>
<comment type="subcellular location">
    <subcellularLocation>
        <location evidence="1">Endomembrane system</location>
        <topology evidence="1">Multi-pass membrane protein</topology>
    </subcellularLocation>
</comment>
<feature type="domain" description="RCK C-terminal" evidence="9">
    <location>
        <begin position="292"/>
        <end position="371"/>
    </location>
</feature>
<dbReference type="PANTHER" id="PTHR31563">
    <property type="entry name" value="ION CHANNEL POLLUX-RELATED"/>
    <property type="match status" value="1"/>
</dbReference>
<accession>A0ABU0NIM8</accession>
<feature type="transmembrane region" description="Helical" evidence="8">
    <location>
        <begin position="87"/>
        <end position="113"/>
    </location>
</feature>
<keyword evidence="5" id="KW-0406">Ion transport</keyword>
<evidence type="ECO:0000256" key="6">
    <source>
        <dbReference type="ARBA" id="ARBA00023136"/>
    </source>
</evidence>
<comment type="caution">
    <text evidence="10">The sequence shown here is derived from an EMBL/GenBank/DDBJ whole genome shotgun (WGS) entry which is preliminary data.</text>
</comment>
<sequence>MEGQRRGPVSLRVRMRYRFDNTLARSTGRLVAWLAVTCLGIVVPASALLVWTDPSSPRSLSGRLTAVWRVSAETLRLGAVTGAPLRMLLGVLLGLMALLYVSTLIGVITSGLTDRLTELRRGRSTVVEAGHSVVLGWSEQVFTVVGELVAARTDQRWGAVVVLADRDKTEMEEALAAALGPTGTTRLICRSGSTADPEALRSVSPVSARAVLVLPAAEAAGEAETVRTLLALRAVLGEHAGPPVVACVRDERYRTAAALAAGPRGIVLESDRTAAGLIAHSALHPGLTAVLRELLDFAGDEFYLTAAPELAGRRFGDTLLDCATAAVAGLVRADGTALLNPPPETVVAPGDRVLVVAPDEDTPRWKDCRDLVEPSAPADERGKGAGDPSRFLLLGWNRRAPHLVDQLRRRARPGSVLHVVTDPAEQAPPTPPVPEPRRGPASAEGLVVTFSTADPTDPSSLRGLDPGSYDRIMVLGPDTGDHAGRPDHRTLVVLLILRSLAHETGRTVPVVAELADERNRALAPLGPGSEAIVGGQLTGLLMAQVSQNGHLAAVFEELFAAGGSALRLRPAPHYVPADRPASFATVVAAARDRGECAIGYRCHDPAATPEDHEVVLNPAKADRRVWSRTDEIVVVVTDGPAEAEVGGAEGSQVARADVS</sequence>
<evidence type="ECO:0000313" key="10">
    <source>
        <dbReference type="EMBL" id="MDQ0578926.1"/>
    </source>
</evidence>
<reference evidence="10 11" key="1">
    <citation type="submission" date="2023-07" db="EMBL/GenBank/DDBJ databases">
        <title>Comparative genomics of wheat-associated soil bacteria to identify genetic determinants of phenazine resistance.</title>
        <authorList>
            <person name="Mouncey N."/>
        </authorList>
    </citation>
    <scope>NUCLEOTIDE SEQUENCE [LARGE SCALE GENOMIC DNA]</scope>
    <source>
        <strain evidence="10 11">B2I6</strain>
    </source>
</reference>
<evidence type="ECO:0000256" key="8">
    <source>
        <dbReference type="SAM" id="Phobius"/>
    </source>
</evidence>
<dbReference type="InterPro" id="IPR006037">
    <property type="entry name" value="RCK_C"/>
</dbReference>
<evidence type="ECO:0000256" key="7">
    <source>
        <dbReference type="SAM" id="MobiDB-lite"/>
    </source>
</evidence>
<dbReference type="PANTHER" id="PTHR31563:SF10">
    <property type="entry name" value="ION CHANNEL POLLUX-RELATED"/>
    <property type="match status" value="1"/>
</dbReference>
<evidence type="ECO:0000313" key="11">
    <source>
        <dbReference type="Proteomes" id="UP001230654"/>
    </source>
</evidence>
<dbReference type="Gene3D" id="3.40.50.720">
    <property type="entry name" value="NAD(P)-binding Rossmann-like Domain"/>
    <property type="match status" value="2"/>
</dbReference>
<feature type="transmembrane region" description="Helical" evidence="8">
    <location>
        <begin position="30"/>
        <end position="51"/>
    </location>
</feature>
<protein>
    <submittedName>
        <fullName evidence="10">Trk K+ transport system NAD-binding subunit</fullName>
    </submittedName>
</protein>
<dbReference type="InterPro" id="IPR010420">
    <property type="entry name" value="CASTOR/POLLUX/SYM8_dom"/>
</dbReference>
<dbReference type="EMBL" id="JAUSWV010000002">
    <property type="protein sequence ID" value="MDQ0578926.1"/>
    <property type="molecule type" value="Genomic_DNA"/>
</dbReference>
<dbReference type="PROSITE" id="PS51202">
    <property type="entry name" value="RCK_C"/>
    <property type="match status" value="1"/>
</dbReference>
<organism evidence="10 11">
    <name type="scientific">Streptomyces rishiriensis</name>
    <dbReference type="NCBI Taxonomy" id="68264"/>
    <lineage>
        <taxon>Bacteria</taxon>
        <taxon>Bacillati</taxon>
        <taxon>Actinomycetota</taxon>
        <taxon>Actinomycetes</taxon>
        <taxon>Kitasatosporales</taxon>
        <taxon>Streptomycetaceae</taxon>
        <taxon>Streptomyces</taxon>
    </lineage>
</organism>
<evidence type="ECO:0000256" key="4">
    <source>
        <dbReference type="ARBA" id="ARBA00022989"/>
    </source>
</evidence>
<keyword evidence="11" id="KW-1185">Reference proteome</keyword>
<feature type="region of interest" description="Disordered" evidence="7">
    <location>
        <begin position="421"/>
        <end position="441"/>
    </location>
</feature>
<proteinExistence type="predicted"/>
<name>A0ABU0NIM8_STRRH</name>
<keyword evidence="3 8" id="KW-0812">Transmembrane</keyword>
<keyword evidence="4 8" id="KW-1133">Transmembrane helix</keyword>
<dbReference type="InterPro" id="IPR044849">
    <property type="entry name" value="CASTOR/POLLUX/SYM8-like"/>
</dbReference>
<dbReference type="SUPFAM" id="SSF116726">
    <property type="entry name" value="TrkA C-terminal domain-like"/>
    <property type="match status" value="1"/>
</dbReference>
<evidence type="ECO:0000256" key="5">
    <source>
        <dbReference type="ARBA" id="ARBA00023065"/>
    </source>
</evidence>
<evidence type="ECO:0000259" key="9">
    <source>
        <dbReference type="PROSITE" id="PS51202"/>
    </source>
</evidence>
<keyword evidence="2" id="KW-0813">Transport</keyword>
<keyword evidence="6 8" id="KW-0472">Membrane</keyword>
<evidence type="ECO:0000256" key="3">
    <source>
        <dbReference type="ARBA" id="ARBA00022692"/>
    </source>
</evidence>
<evidence type="ECO:0000256" key="1">
    <source>
        <dbReference type="ARBA" id="ARBA00004127"/>
    </source>
</evidence>